<comment type="caution">
    <text evidence="2">The sequence shown here is derived from an EMBL/GenBank/DDBJ whole genome shotgun (WGS) entry which is preliminary data.</text>
</comment>
<evidence type="ECO:0000313" key="2">
    <source>
        <dbReference type="EMBL" id="KAE8244142.1"/>
    </source>
</evidence>
<dbReference type="AlphaFoldDB" id="A0A8X7MPG9"/>
<dbReference type="EMBL" id="LWDE02000795">
    <property type="protein sequence ID" value="KAE8244142.1"/>
    <property type="molecule type" value="Genomic_DNA"/>
</dbReference>
<keyword evidence="3" id="KW-1185">Reference proteome</keyword>
<evidence type="ECO:0000256" key="1">
    <source>
        <dbReference type="SAM" id="MobiDB-lite"/>
    </source>
</evidence>
<name>A0A8X7MPG9_9BASI</name>
<dbReference type="Proteomes" id="UP000077684">
    <property type="component" value="Unassembled WGS sequence"/>
</dbReference>
<feature type="compositionally biased region" description="Basic and acidic residues" evidence="1">
    <location>
        <begin position="311"/>
        <end position="322"/>
    </location>
</feature>
<evidence type="ECO:0000313" key="3">
    <source>
        <dbReference type="Proteomes" id="UP000077684"/>
    </source>
</evidence>
<organism evidence="2 3">
    <name type="scientific">Tilletia controversa</name>
    <name type="common">dwarf bunt fungus</name>
    <dbReference type="NCBI Taxonomy" id="13291"/>
    <lineage>
        <taxon>Eukaryota</taxon>
        <taxon>Fungi</taxon>
        <taxon>Dikarya</taxon>
        <taxon>Basidiomycota</taxon>
        <taxon>Ustilaginomycotina</taxon>
        <taxon>Exobasidiomycetes</taxon>
        <taxon>Tilletiales</taxon>
        <taxon>Tilletiaceae</taxon>
        <taxon>Tilletia</taxon>
    </lineage>
</organism>
<protein>
    <submittedName>
        <fullName evidence="2">Uncharacterized protein</fullName>
    </submittedName>
</protein>
<feature type="region of interest" description="Disordered" evidence="1">
    <location>
        <begin position="438"/>
        <end position="501"/>
    </location>
</feature>
<reference evidence="2" key="1">
    <citation type="submission" date="2016-04" db="EMBL/GenBank/DDBJ databases">
        <authorList>
            <person name="Nguyen H.D."/>
            <person name="Samba Siva P."/>
            <person name="Cullis J."/>
            <person name="Levesque C.A."/>
            <person name="Hambleton S."/>
        </authorList>
    </citation>
    <scope>NUCLEOTIDE SEQUENCE</scope>
    <source>
        <strain evidence="2">DAOMC 236426</strain>
    </source>
</reference>
<accession>A0A8X7MPG9</accession>
<feature type="compositionally biased region" description="Low complexity" evidence="1">
    <location>
        <begin position="298"/>
        <end position="310"/>
    </location>
</feature>
<sequence>MGPSFVKNSLPNTSELLGMALQTLARLAEKTSPSEAVADCARIIQAAQESPLDNVIPNIGDVATANKLELIALSAGEANMVVSEIVAGMTKASRLFNTFCGKYAEATKELKELGYTTAGLQVYVEVAIVGTVDARPARPATAPATATATVPGPTSLLPPVTSALADSSVAGVCVPVTSGLGGVSASLPPASVSGSVRLSDVSGIVSTGLPSTSIPGGLTSTTLSLPGRTNLFPAAKNPDATTVAPTDALPATHASQSEVEVDNDRTPRATTRLAAPMARRPLALKPVGHAEDVFGPIIGPIKTTATPATTRTEDKGDDDRTPRAATRTATSILRRPLALKPVGPVQESVFGPIFGPIKTAATPAADPSQTMIEVDEDKTPRVPTRPAAPIVRRPLAPKAVGPAQDSVFGPIVATIKMNSTIQSERLDKPTPAKLVVYQDSPDGRQPQTTAPSKLVVFQDSPDAGRSRASKRASIGMPLAKRHISSNCGSPRQPLALRHRLC</sequence>
<feature type="region of interest" description="Disordered" evidence="1">
    <location>
        <begin position="298"/>
        <end position="330"/>
    </location>
</feature>
<gene>
    <name evidence="2" type="ORF">A4X06_0g5956</name>
</gene>
<proteinExistence type="predicted"/>
<reference evidence="2" key="2">
    <citation type="journal article" date="2019" name="IMA Fungus">
        <title>Genome sequencing and comparison of five Tilletia species to identify candidate genes for the detection of regulated species infecting wheat.</title>
        <authorList>
            <person name="Nguyen H.D.T."/>
            <person name="Sultana T."/>
            <person name="Kesanakurti P."/>
            <person name="Hambleton S."/>
        </authorList>
    </citation>
    <scope>NUCLEOTIDE SEQUENCE</scope>
    <source>
        <strain evidence="2">DAOMC 236426</strain>
    </source>
</reference>